<reference evidence="12 13" key="1">
    <citation type="submission" date="2018-12" db="EMBL/GenBank/DDBJ databases">
        <title>The Draft Genome Sequence of the Soil Bacterium Pedobacter tournemirensis R1.</title>
        <authorList>
            <person name="He J."/>
        </authorList>
    </citation>
    <scope>NUCLEOTIDE SEQUENCE [LARGE SCALE GENOMIC DNA]</scope>
    <source>
        <strain evidence="12 13">R1</strain>
    </source>
</reference>
<evidence type="ECO:0000313" key="13">
    <source>
        <dbReference type="Proteomes" id="UP000290848"/>
    </source>
</evidence>
<evidence type="ECO:0000259" key="11">
    <source>
        <dbReference type="PROSITE" id="PS50109"/>
    </source>
</evidence>
<dbReference type="RefSeq" id="WP_128768955.1">
    <property type="nucleotide sequence ID" value="NZ_RXOC01000004.1"/>
</dbReference>
<evidence type="ECO:0000256" key="4">
    <source>
        <dbReference type="ARBA" id="ARBA00022553"/>
    </source>
</evidence>
<evidence type="ECO:0000256" key="9">
    <source>
        <dbReference type="ARBA" id="ARBA00023136"/>
    </source>
</evidence>
<feature type="transmembrane region" description="Helical" evidence="10">
    <location>
        <begin position="131"/>
        <end position="150"/>
    </location>
</feature>
<dbReference type="InterPro" id="IPR003594">
    <property type="entry name" value="HATPase_dom"/>
</dbReference>
<comment type="catalytic activity">
    <reaction evidence="1">
        <text>ATP + protein L-histidine = ADP + protein N-phospho-L-histidine.</text>
        <dbReference type="EC" id="2.7.13.3"/>
    </reaction>
</comment>
<evidence type="ECO:0000256" key="1">
    <source>
        <dbReference type="ARBA" id="ARBA00000085"/>
    </source>
</evidence>
<name>A0A4Q0MBG2_9SPHI</name>
<dbReference type="EMBL" id="RXOC01000004">
    <property type="protein sequence ID" value="RXF70650.1"/>
    <property type="molecule type" value="Genomic_DNA"/>
</dbReference>
<keyword evidence="8 10" id="KW-1133">Transmembrane helix</keyword>
<dbReference type="PROSITE" id="PS50109">
    <property type="entry name" value="HIS_KIN"/>
    <property type="match status" value="1"/>
</dbReference>
<dbReference type="InterPro" id="IPR036890">
    <property type="entry name" value="HATPase_C_sf"/>
</dbReference>
<feature type="transmembrane region" description="Helical" evidence="10">
    <location>
        <begin position="12"/>
        <end position="34"/>
    </location>
</feature>
<dbReference type="PANTHER" id="PTHR45528">
    <property type="entry name" value="SENSOR HISTIDINE KINASE CPXA"/>
    <property type="match status" value="1"/>
</dbReference>
<dbReference type="PANTHER" id="PTHR45528:SF9">
    <property type="entry name" value="SENSOR HISTIDINE KINASE YBDK"/>
    <property type="match status" value="1"/>
</dbReference>
<evidence type="ECO:0000256" key="6">
    <source>
        <dbReference type="ARBA" id="ARBA00022692"/>
    </source>
</evidence>
<evidence type="ECO:0000256" key="10">
    <source>
        <dbReference type="SAM" id="Phobius"/>
    </source>
</evidence>
<protein>
    <recommendedName>
        <fullName evidence="3">histidine kinase</fullName>
        <ecNumber evidence="3">2.7.13.3</ecNumber>
    </recommendedName>
</protein>
<keyword evidence="4" id="KW-0597">Phosphoprotein</keyword>
<evidence type="ECO:0000256" key="7">
    <source>
        <dbReference type="ARBA" id="ARBA00022777"/>
    </source>
</evidence>
<evidence type="ECO:0000256" key="3">
    <source>
        <dbReference type="ARBA" id="ARBA00012438"/>
    </source>
</evidence>
<dbReference type="SUPFAM" id="SSF55874">
    <property type="entry name" value="ATPase domain of HSP90 chaperone/DNA topoisomerase II/histidine kinase"/>
    <property type="match status" value="1"/>
</dbReference>
<dbReference type="InterPro" id="IPR050398">
    <property type="entry name" value="HssS/ArlS-like"/>
</dbReference>
<evidence type="ECO:0000256" key="5">
    <source>
        <dbReference type="ARBA" id="ARBA00022679"/>
    </source>
</evidence>
<gene>
    <name evidence="12" type="ORF">EKH83_08410</name>
</gene>
<dbReference type="GO" id="GO:0016020">
    <property type="term" value="C:membrane"/>
    <property type="evidence" value="ECO:0007669"/>
    <property type="project" value="UniProtKB-SubCell"/>
</dbReference>
<dbReference type="InterPro" id="IPR005467">
    <property type="entry name" value="His_kinase_dom"/>
</dbReference>
<evidence type="ECO:0000256" key="2">
    <source>
        <dbReference type="ARBA" id="ARBA00004141"/>
    </source>
</evidence>
<dbReference type="SUPFAM" id="SSF47384">
    <property type="entry name" value="Homodimeric domain of signal transducing histidine kinase"/>
    <property type="match status" value="1"/>
</dbReference>
<dbReference type="EC" id="2.7.13.3" evidence="3"/>
<feature type="domain" description="Histidine kinase" evidence="11">
    <location>
        <begin position="217"/>
        <end position="417"/>
    </location>
</feature>
<dbReference type="Pfam" id="PF02518">
    <property type="entry name" value="HATPase_c"/>
    <property type="match status" value="1"/>
</dbReference>
<keyword evidence="6 10" id="KW-0812">Transmembrane</keyword>
<evidence type="ECO:0000313" key="12">
    <source>
        <dbReference type="EMBL" id="RXF70650.1"/>
    </source>
</evidence>
<dbReference type="Gene3D" id="1.10.287.130">
    <property type="match status" value="1"/>
</dbReference>
<evidence type="ECO:0000256" key="8">
    <source>
        <dbReference type="ARBA" id="ARBA00022989"/>
    </source>
</evidence>
<dbReference type="InterPro" id="IPR003661">
    <property type="entry name" value="HisK_dim/P_dom"/>
</dbReference>
<proteinExistence type="predicted"/>
<comment type="caution">
    <text evidence="12">The sequence shown here is derived from an EMBL/GenBank/DDBJ whole genome shotgun (WGS) entry which is preliminary data.</text>
</comment>
<dbReference type="InterPro" id="IPR036097">
    <property type="entry name" value="HisK_dim/P_sf"/>
</dbReference>
<dbReference type="AlphaFoldDB" id="A0A4Q0MBG2"/>
<keyword evidence="9 10" id="KW-0472">Membrane</keyword>
<keyword evidence="7 12" id="KW-0418">Kinase</keyword>
<dbReference type="Proteomes" id="UP000290848">
    <property type="component" value="Unassembled WGS sequence"/>
</dbReference>
<dbReference type="GO" id="GO:0000155">
    <property type="term" value="F:phosphorelay sensor kinase activity"/>
    <property type="evidence" value="ECO:0007669"/>
    <property type="project" value="InterPro"/>
</dbReference>
<dbReference type="SMART" id="SM00387">
    <property type="entry name" value="HATPase_c"/>
    <property type="match status" value="1"/>
</dbReference>
<dbReference type="Gene3D" id="3.30.565.10">
    <property type="entry name" value="Histidine kinase-like ATPase, C-terminal domain"/>
    <property type="match status" value="1"/>
</dbReference>
<sequence length="417" mass="48277">MKLFTIYNRMLLVVLFGGFITVGAFFYQALTYILNSTIDEGLNEELMEVREFMHSRNHAPAPKGDKNLIITFENIPNATDYKEIKDTVFFNPKKRVTESGRYLKADIVFEGRPLRVLIINSKLPQQKQFQLIFFAILIPVLILFAVLIYINHYILKKMWQPFRHILSQIKTFNLNKESKYINVNSSVDEFTELDESVSAMITKIGEDFREIKLFTENASHEMMTPIAVINSKLDNILQSNTLREEDSQSLQDLYMAISKLNKISHSLLLLVKIEHDLLTGAEELSVNEMILQKAEYFRELIFERHLHLTIETANTTIKTSRYLFDILLNNLFSNAIRHNIDSGKINVLLKDGKLIFENTGQLGPLQEDKVFERFYKTAGSEGIGLGLAIIKQICNKQNFDLKYEYRAPFHSFIINLN</sequence>
<organism evidence="12 13">
    <name type="scientific">Arcticibacter tournemirensis</name>
    <dbReference type="NCBI Taxonomy" id="699437"/>
    <lineage>
        <taxon>Bacteria</taxon>
        <taxon>Pseudomonadati</taxon>
        <taxon>Bacteroidota</taxon>
        <taxon>Sphingobacteriia</taxon>
        <taxon>Sphingobacteriales</taxon>
        <taxon>Sphingobacteriaceae</taxon>
        <taxon>Arcticibacter</taxon>
    </lineage>
</organism>
<comment type="subcellular location">
    <subcellularLocation>
        <location evidence="2">Membrane</location>
        <topology evidence="2">Multi-pass membrane protein</topology>
    </subcellularLocation>
</comment>
<accession>A0A4Q0MBG2</accession>
<dbReference type="CDD" id="cd00082">
    <property type="entry name" value="HisKA"/>
    <property type="match status" value="1"/>
</dbReference>
<keyword evidence="5" id="KW-0808">Transferase</keyword>